<dbReference type="EMBL" id="JAKIKU010000006">
    <property type="protein sequence ID" value="MCL1046102.1"/>
    <property type="molecule type" value="Genomic_DNA"/>
</dbReference>
<accession>A0ABT0KQJ1</accession>
<dbReference type="Proteomes" id="UP001202134">
    <property type="component" value="Unassembled WGS sequence"/>
</dbReference>
<feature type="chain" id="PRO_5046624087" evidence="1">
    <location>
        <begin position="27"/>
        <end position="245"/>
    </location>
</feature>
<evidence type="ECO:0000313" key="2">
    <source>
        <dbReference type="EMBL" id="MCL1046102.1"/>
    </source>
</evidence>
<dbReference type="Gene3D" id="3.40.190.10">
    <property type="entry name" value="Periplasmic binding protein-like II"/>
    <property type="match status" value="2"/>
</dbReference>
<feature type="signal peptide" evidence="1">
    <location>
        <begin position="1"/>
        <end position="26"/>
    </location>
</feature>
<comment type="caution">
    <text evidence="2">The sequence shown here is derived from an EMBL/GenBank/DDBJ whole genome shotgun (WGS) entry which is preliminary data.</text>
</comment>
<reference evidence="2 3" key="1">
    <citation type="submission" date="2022-01" db="EMBL/GenBank/DDBJ databases">
        <title>Whole genome-based taxonomy of the Shewanellaceae.</title>
        <authorList>
            <person name="Martin-Rodriguez A.J."/>
        </authorList>
    </citation>
    <scope>NUCLEOTIDE SEQUENCE [LARGE SCALE GENOMIC DNA]</scope>
    <source>
        <strain evidence="2 3">DSM 24955</strain>
    </source>
</reference>
<name>A0ABT0KQJ1_9GAMM</name>
<dbReference type="RefSeq" id="WP_248955902.1">
    <property type="nucleotide sequence ID" value="NZ_JAKIKU010000006.1"/>
</dbReference>
<evidence type="ECO:0000256" key="1">
    <source>
        <dbReference type="SAM" id="SignalP"/>
    </source>
</evidence>
<evidence type="ECO:0000313" key="3">
    <source>
        <dbReference type="Proteomes" id="UP001202134"/>
    </source>
</evidence>
<dbReference type="SUPFAM" id="SSF53850">
    <property type="entry name" value="Periplasmic binding protein-like II"/>
    <property type="match status" value="1"/>
</dbReference>
<dbReference type="PANTHER" id="PTHR38834">
    <property type="entry name" value="PERIPLASMIC SUBSTRATE BINDING PROTEIN FAMILY 3"/>
    <property type="match status" value="1"/>
</dbReference>
<proteinExistence type="predicted"/>
<keyword evidence="3" id="KW-1185">Reference proteome</keyword>
<protein>
    <submittedName>
        <fullName evidence="2">Transporter substrate-binding domain-containing protein</fullName>
    </submittedName>
</protein>
<sequence length="245" mass="27633">MLGKKLAYLLLCVWYLSINAVTSVSASEITVYTYQHVPFAEQTDAHHQGMIIDIIDELFTRANMEYKVIFNPLKRGLTMTARDQNVCVLPIVRTQQIESEYRWVGPILISRYGLFSAESKSIPLVTLQDAKHLSIGTYLGSGISEYLDSFRYQVQLTNEDGLNIKKLDRSRIDLWAAELISAKALMTQSKMQLGEPELIFHTSLRAMACNEALDVSKHQALVNALNEMYQDGFMAKINLAYGASL</sequence>
<organism evidence="2 3">
    <name type="scientific">Shewanella electrodiphila</name>
    <dbReference type="NCBI Taxonomy" id="934143"/>
    <lineage>
        <taxon>Bacteria</taxon>
        <taxon>Pseudomonadati</taxon>
        <taxon>Pseudomonadota</taxon>
        <taxon>Gammaproteobacteria</taxon>
        <taxon>Alteromonadales</taxon>
        <taxon>Shewanellaceae</taxon>
        <taxon>Shewanella</taxon>
    </lineage>
</organism>
<gene>
    <name evidence="2" type="ORF">L2737_12285</name>
</gene>
<keyword evidence="1" id="KW-0732">Signal</keyword>
<dbReference type="PANTHER" id="PTHR38834:SF3">
    <property type="entry name" value="SOLUTE-BINDING PROTEIN FAMILY 3_N-TERMINAL DOMAIN-CONTAINING PROTEIN"/>
    <property type="match status" value="1"/>
</dbReference>